<comment type="caution">
    <text evidence="2">The sequence shown here is derived from an EMBL/GenBank/DDBJ whole genome shotgun (WGS) entry which is preliminary data.</text>
</comment>
<evidence type="ECO:0000313" key="2">
    <source>
        <dbReference type="EMBL" id="NMJ41783.1"/>
    </source>
</evidence>
<dbReference type="Pfam" id="PF12098">
    <property type="entry name" value="DUF3574"/>
    <property type="match status" value="1"/>
</dbReference>
<keyword evidence="3" id="KW-1185">Reference proteome</keyword>
<gene>
    <name evidence="2" type="ORF">GWK16_11055</name>
</gene>
<accession>A0A848EEA6</accession>
<reference evidence="2 3" key="1">
    <citation type="submission" date="2020-03" db="EMBL/GenBank/DDBJ databases">
        <authorList>
            <person name="Sun Q."/>
        </authorList>
    </citation>
    <scope>NUCLEOTIDE SEQUENCE [LARGE SCALE GENOMIC DNA]</scope>
    <source>
        <strain evidence="2 3">JC162</strain>
    </source>
</reference>
<dbReference type="RefSeq" id="WP_170054025.1">
    <property type="nucleotide sequence ID" value="NZ_JABBKX010000003.1"/>
</dbReference>
<feature type="chain" id="PRO_5032724581" evidence="1">
    <location>
        <begin position="19"/>
        <end position="134"/>
    </location>
</feature>
<dbReference type="AlphaFoldDB" id="A0A848EEA6"/>
<protein>
    <submittedName>
        <fullName evidence="2">DUF3574 domain-containing protein</fullName>
    </submittedName>
</protein>
<evidence type="ECO:0000313" key="3">
    <source>
        <dbReference type="Proteomes" id="UP000548582"/>
    </source>
</evidence>
<dbReference type="InterPro" id="IPR021957">
    <property type="entry name" value="DUF3574"/>
</dbReference>
<dbReference type="EMBL" id="JABBKX010000003">
    <property type="protein sequence ID" value="NMJ41783.1"/>
    <property type="molecule type" value="Genomic_DNA"/>
</dbReference>
<evidence type="ECO:0000256" key="1">
    <source>
        <dbReference type="SAM" id="SignalP"/>
    </source>
</evidence>
<keyword evidence="1" id="KW-0732">Signal</keyword>
<proteinExistence type="predicted"/>
<organism evidence="2 3">
    <name type="scientific">Neoroseomonas marina</name>
    <dbReference type="NCBI Taxonomy" id="1232220"/>
    <lineage>
        <taxon>Bacteria</taxon>
        <taxon>Pseudomonadati</taxon>
        <taxon>Pseudomonadota</taxon>
        <taxon>Alphaproteobacteria</taxon>
        <taxon>Acetobacterales</taxon>
        <taxon>Acetobacteraceae</taxon>
        <taxon>Neoroseomonas</taxon>
    </lineage>
</organism>
<sequence length="134" mass="14099">MRAAALLLAGLAAGCAGAEPPCPAGTQRAIVAEAYFGRAVRGGMPVSDAQWQDFLDGVVTPAFPDGLTVMDGAGQWRGPDARIVREASKVLTLVIPGATADQARARFLPVEQAWTARHRQDSVMTVYRSACVGF</sequence>
<dbReference type="PROSITE" id="PS51257">
    <property type="entry name" value="PROKAR_LIPOPROTEIN"/>
    <property type="match status" value="1"/>
</dbReference>
<dbReference type="Proteomes" id="UP000548582">
    <property type="component" value="Unassembled WGS sequence"/>
</dbReference>
<name>A0A848EEA6_9PROT</name>
<feature type="signal peptide" evidence="1">
    <location>
        <begin position="1"/>
        <end position="18"/>
    </location>
</feature>